<feature type="domain" description="Histidine kinase" evidence="15">
    <location>
        <begin position="203"/>
        <end position="425"/>
    </location>
</feature>
<dbReference type="InterPro" id="IPR036641">
    <property type="entry name" value="HPT_dom_sf"/>
</dbReference>
<evidence type="ECO:0000259" key="15">
    <source>
        <dbReference type="PROSITE" id="PS50109"/>
    </source>
</evidence>
<dbReference type="PANTHER" id="PTHR45339:SF1">
    <property type="entry name" value="HYBRID SIGNAL TRANSDUCTION HISTIDINE KINASE J"/>
    <property type="match status" value="1"/>
</dbReference>
<feature type="modified residue" description="4-aspartylphosphate" evidence="13">
    <location>
        <position position="498"/>
    </location>
</feature>
<proteinExistence type="predicted"/>
<keyword evidence="10" id="KW-0902">Two-component regulatory system</keyword>
<feature type="modified residue" description="4-aspartylphosphate" evidence="13">
    <location>
        <position position="636"/>
    </location>
</feature>
<accession>A0A6J5C474</accession>
<evidence type="ECO:0000313" key="19">
    <source>
        <dbReference type="Proteomes" id="UP000494249"/>
    </source>
</evidence>
<feature type="domain" description="Response regulatory" evidence="16">
    <location>
        <begin position="448"/>
        <end position="567"/>
    </location>
</feature>
<evidence type="ECO:0000256" key="14">
    <source>
        <dbReference type="SAM" id="Phobius"/>
    </source>
</evidence>
<dbReference type="SMART" id="SM00387">
    <property type="entry name" value="HATPase_c"/>
    <property type="match status" value="1"/>
</dbReference>
<dbReference type="InterPro" id="IPR005467">
    <property type="entry name" value="His_kinase_dom"/>
</dbReference>
<sequence>MKAISGGIRYLNRVVSEAAKVSDYSVLAVGLIGTLGHPVYWFWWTFVDPQPNENALMRVVGTASCALLLLRRFWPAPVARLLPWYYFATVAYTLPFFFTYYLLAGDYSMLWSMAELGMVFFLIAIFPSFVALSLNLALGIGAAVLCARIVIPQALHVDAHLFLYTYLPVFTFGICAGITFSYSNLKGIVAQARTGALRALAGSIAHEMRNPLSQLKHVLDRVEEALPAAIDHHASPAASQRRTALLYRHLAHGQLSIERGLRIIAMTLDEVSAKAIRSDQFTYVSAAAATRKALEEYGFGDQNERARVRLAVLEDFTFKVDETVYLFTLFNLIKNALHHIAAHPSATLTLTVDRHTVIVHDTGPGIAPEMLPHLFEPFRTAGNSAGTGLGLAYCQRAMRAFGGSIRCRSEVGQFTQFTLEFPPVSEAEVARHEQEVFEHAAPFLQGKRILVVDNDADQRKRVQRALSKAGALPREAADGEAALAALGERQAWDVVLMDINMPGLDGYTATERIRADRRNPNCDVIVVAYTAEPGNVARVLARRAGMDEFVSKSASIVELIGVLRKLFENGHQHGRSQRFDGFAGKTILLADDDTYSRLVAKGYLERFGATVVEAEHGPAVLARLQEGAAIDAIVIDMNMPGMGGVETTSLIRARSDAYASVPIIALTSQTDMEAVERCLAAGMNEVMTKPAQIGALYAALARQFARHRAQHLSADAASSHEGALPAGKSMPLGEGPLLDEKHLQELVALDLLDQTFLNGIEQIRSTVATLATSVAARDLDSTREALHVLLGVSGNIGARALHQFLRQIYPRVVEGEWPAEADWLARICSLSDRSAPALQTYFASAKAPEHHRKTTSD</sequence>
<keyword evidence="4" id="KW-1003">Cell membrane</keyword>
<dbReference type="GO" id="GO:0000155">
    <property type="term" value="F:phosphorelay sensor kinase activity"/>
    <property type="evidence" value="ECO:0007669"/>
    <property type="project" value="UniProtKB-ARBA"/>
</dbReference>
<evidence type="ECO:0000256" key="2">
    <source>
        <dbReference type="ARBA" id="ARBA00004651"/>
    </source>
</evidence>
<feature type="transmembrane region" description="Helical" evidence="14">
    <location>
        <begin position="85"/>
        <end position="104"/>
    </location>
</feature>
<comment type="catalytic activity">
    <reaction evidence="1">
        <text>ATP + protein L-histidine = ADP + protein N-phospho-L-histidine.</text>
        <dbReference type="EC" id="2.7.13.3"/>
    </reaction>
</comment>
<keyword evidence="7" id="KW-0547">Nucleotide-binding</keyword>
<dbReference type="GO" id="GO:0005524">
    <property type="term" value="F:ATP binding"/>
    <property type="evidence" value="ECO:0007669"/>
    <property type="project" value="UniProtKB-KW"/>
</dbReference>
<dbReference type="PROSITE" id="PS50109">
    <property type="entry name" value="HIS_KIN"/>
    <property type="match status" value="1"/>
</dbReference>
<dbReference type="CDD" id="cd17546">
    <property type="entry name" value="REC_hyHK_CKI1_RcsC-like"/>
    <property type="match status" value="2"/>
</dbReference>
<dbReference type="InterPro" id="IPR003594">
    <property type="entry name" value="HATPase_dom"/>
</dbReference>
<evidence type="ECO:0000313" key="18">
    <source>
        <dbReference type="EMBL" id="CAB3724694.1"/>
    </source>
</evidence>
<reference evidence="18 19" key="1">
    <citation type="submission" date="2020-04" db="EMBL/GenBank/DDBJ databases">
        <authorList>
            <person name="De Canck E."/>
        </authorList>
    </citation>
    <scope>NUCLEOTIDE SEQUENCE [LARGE SCALE GENOMIC DNA]</scope>
    <source>
        <strain evidence="18 19">LMG 22037</strain>
    </source>
</reference>
<dbReference type="Proteomes" id="UP000494249">
    <property type="component" value="Unassembled WGS sequence"/>
</dbReference>
<evidence type="ECO:0000256" key="13">
    <source>
        <dbReference type="PROSITE-ProRule" id="PRU00169"/>
    </source>
</evidence>
<feature type="modified residue" description="Phosphohistidine" evidence="12">
    <location>
        <position position="787"/>
    </location>
</feature>
<dbReference type="InterPro" id="IPR001789">
    <property type="entry name" value="Sig_transdc_resp-reg_receiver"/>
</dbReference>
<evidence type="ECO:0000259" key="17">
    <source>
        <dbReference type="PROSITE" id="PS50894"/>
    </source>
</evidence>
<dbReference type="InterPro" id="IPR008207">
    <property type="entry name" value="Sig_transdc_His_kin_Hpt_dom"/>
</dbReference>
<feature type="transmembrane region" description="Helical" evidence="14">
    <location>
        <begin position="55"/>
        <end position="73"/>
    </location>
</feature>
<dbReference type="PRINTS" id="PR00344">
    <property type="entry name" value="BCTRLSENSOR"/>
</dbReference>
<evidence type="ECO:0000256" key="6">
    <source>
        <dbReference type="ARBA" id="ARBA00022692"/>
    </source>
</evidence>
<dbReference type="InterPro" id="IPR004358">
    <property type="entry name" value="Sig_transdc_His_kin-like_C"/>
</dbReference>
<dbReference type="SUPFAM" id="SSF52172">
    <property type="entry name" value="CheY-like"/>
    <property type="match status" value="2"/>
</dbReference>
<dbReference type="Gene3D" id="3.30.565.10">
    <property type="entry name" value="Histidine kinase-like ATPase, C-terminal domain"/>
    <property type="match status" value="1"/>
</dbReference>
<dbReference type="Pfam" id="PF02518">
    <property type="entry name" value="HATPase_c"/>
    <property type="match status" value="1"/>
</dbReference>
<keyword evidence="11 14" id="KW-0472">Membrane</keyword>
<dbReference type="InterPro" id="IPR011006">
    <property type="entry name" value="CheY-like_superfamily"/>
</dbReference>
<feature type="transmembrane region" description="Helical" evidence="14">
    <location>
        <begin position="161"/>
        <end position="182"/>
    </location>
</feature>
<evidence type="ECO:0000256" key="11">
    <source>
        <dbReference type="ARBA" id="ARBA00023136"/>
    </source>
</evidence>
<feature type="domain" description="Response regulatory" evidence="16">
    <location>
        <begin position="586"/>
        <end position="704"/>
    </location>
</feature>
<evidence type="ECO:0000256" key="4">
    <source>
        <dbReference type="ARBA" id="ARBA00022475"/>
    </source>
</evidence>
<dbReference type="EC" id="2.7.13.3" evidence="3"/>
<dbReference type="InterPro" id="IPR036890">
    <property type="entry name" value="HATPase_C_sf"/>
</dbReference>
<dbReference type="Pfam" id="PF00072">
    <property type="entry name" value="Response_reg"/>
    <property type="match status" value="2"/>
</dbReference>
<feature type="domain" description="HPt" evidence="17">
    <location>
        <begin position="748"/>
        <end position="841"/>
    </location>
</feature>
<evidence type="ECO:0000256" key="12">
    <source>
        <dbReference type="PROSITE-ProRule" id="PRU00110"/>
    </source>
</evidence>
<dbReference type="SMART" id="SM00448">
    <property type="entry name" value="REC"/>
    <property type="match status" value="2"/>
</dbReference>
<dbReference type="Gene3D" id="1.20.120.160">
    <property type="entry name" value="HPT domain"/>
    <property type="match status" value="1"/>
</dbReference>
<feature type="transmembrane region" description="Helical" evidence="14">
    <location>
        <begin position="21"/>
        <end position="43"/>
    </location>
</feature>
<evidence type="ECO:0000256" key="5">
    <source>
        <dbReference type="ARBA" id="ARBA00022553"/>
    </source>
</evidence>
<evidence type="ECO:0000256" key="1">
    <source>
        <dbReference type="ARBA" id="ARBA00000085"/>
    </source>
</evidence>
<keyword evidence="18" id="KW-0808">Transferase</keyword>
<evidence type="ECO:0000256" key="7">
    <source>
        <dbReference type="ARBA" id="ARBA00022741"/>
    </source>
</evidence>
<evidence type="ECO:0000256" key="9">
    <source>
        <dbReference type="ARBA" id="ARBA00022989"/>
    </source>
</evidence>
<evidence type="ECO:0000256" key="10">
    <source>
        <dbReference type="ARBA" id="ARBA00023012"/>
    </source>
</evidence>
<gene>
    <name evidence="18" type="primary">rcsC_24</name>
    <name evidence="18" type="ORF">LMG22037_05059</name>
</gene>
<feature type="transmembrane region" description="Helical" evidence="14">
    <location>
        <begin position="116"/>
        <end position="149"/>
    </location>
</feature>
<dbReference type="RefSeq" id="WP_035477517.1">
    <property type="nucleotide sequence ID" value="NZ_CADFGL010000031.1"/>
</dbReference>
<keyword evidence="18" id="KW-0418">Kinase</keyword>
<keyword evidence="8" id="KW-0067">ATP-binding</keyword>
<evidence type="ECO:0000256" key="8">
    <source>
        <dbReference type="ARBA" id="ARBA00022840"/>
    </source>
</evidence>
<dbReference type="CDD" id="cd00075">
    <property type="entry name" value="HATPase"/>
    <property type="match status" value="1"/>
</dbReference>
<comment type="subcellular location">
    <subcellularLocation>
        <location evidence="2">Cell membrane</location>
        <topology evidence="2">Multi-pass membrane protein</topology>
    </subcellularLocation>
</comment>
<keyword evidence="5 13" id="KW-0597">Phosphoprotein</keyword>
<keyword evidence="6 14" id="KW-0812">Transmembrane</keyword>
<dbReference type="PROSITE" id="PS50894">
    <property type="entry name" value="HPT"/>
    <property type="match status" value="1"/>
</dbReference>
<dbReference type="SUPFAM" id="SSF55874">
    <property type="entry name" value="ATPase domain of HSP90 chaperone/DNA topoisomerase II/histidine kinase"/>
    <property type="match status" value="1"/>
</dbReference>
<dbReference type="PROSITE" id="PS50110">
    <property type="entry name" value="RESPONSE_REGULATORY"/>
    <property type="match status" value="2"/>
</dbReference>
<organism evidence="18 19">
    <name type="scientific">Paraburkholderia phenoliruptrix</name>
    <dbReference type="NCBI Taxonomy" id="252970"/>
    <lineage>
        <taxon>Bacteria</taxon>
        <taxon>Pseudomonadati</taxon>
        <taxon>Pseudomonadota</taxon>
        <taxon>Betaproteobacteria</taxon>
        <taxon>Burkholderiales</taxon>
        <taxon>Burkholderiaceae</taxon>
        <taxon>Paraburkholderia</taxon>
    </lineage>
</organism>
<dbReference type="EMBL" id="CADIKB010000033">
    <property type="protein sequence ID" value="CAB3724694.1"/>
    <property type="molecule type" value="Genomic_DNA"/>
</dbReference>
<dbReference type="GO" id="GO:0005886">
    <property type="term" value="C:plasma membrane"/>
    <property type="evidence" value="ECO:0007669"/>
    <property type="project" value="UniProtKB-SubCell"/>
</dbReference>
<dbReference type="PANTHER" id="PTHR45339">
    <property type="entry name" value="HYBRID SIGNAL TRANSDUCTION HISTIDINE KINASE J"/>
    <property type="match status" value="1"/>
</dbReference>
<evidence type="ECO:0000259" key="16">
    <source>
        <dbReference type="PROSITE" id="PS50110"/>
    </source>
</evidence>
<dbReference type="SUPFAM" id="SSF47226">
    <property type="entry name" value="Histidine-containing phosphotransfer domain, HPT domain"/>
    <property type="match status" value="1"/>
</dbReference>
<dbReference type="AlphaFoldDB" id="A0A6J5C474"/>
<name>A0A6J5C474_9BURK</name>
<dbReference type="Gene3D" id="3.40.50.2300">
    <property type="match status" value="2"/>
</dbReference>
<keyword evidence="9 14" id="KW-1133">Transmembrane helix</keyword>
<protein>
    <recommendedName>
        <fullName evidence="3">histidine kinase</fullName>
        <ecNumber evidence="3">2.7.13.3</ecNumber>
    </recommendedName>
</protein>
<evidence type="ECO:0000256" key="3">
    <source>
        <dbReference type="ARBA" id="ARBA00012438"/>
    </source>
</evidence>